<gene>
    <name evidence="2" type="ORF">JXQ802_LOCUS55250</name>
    <name evidence="1" type="ORF">PYM288_LOCUS38729</name>
</gene>
<reference evidence="1" key="1">
    <citation type="submission" date="2021-02" db="EMBL/GenBank/DDBJ databases">
        <authorList>
            <person name="Nowell W R."/>
        </authorList>
    </citation>
    <scope>NUCLEOTIDE SEQUENCE</scope>
</reference>
<sequence length="46" mass="5492">RTINLEIEEHNNISHIIPFLFSKQLSSTKFSLQDKELIYHSIIYKC</sequence>
<keyword evidence="4" id="KW-1185">Reference proteome</keyword>
<evidence type="ECO:0000313" key="1">
    <source>
        <dbReference type="EMBL" id="CAF1502676.1"/>
    </source>
</evidence>
<dbReference type="EMBL" id="CAJNOH010009727">
    <property type="protein sequence ID" value="CAF1502676.1"/>
    <property type="molecule type" value="Genomic_DNA"/>
</dbReference>
<evidence type="ECO:0000313" key="2">
    <source>
        <dbReference type="EMBL" id="CAF1655816.1"/>
    </source>
</evidence>
<proteinExistence type="predicted"/>
<organism evidence="1 3">
    <name type="scientific">Rotaria sordida</name>
    <dbReference type="NCBI Taxonomy" id="392033"/>
    <lineage>
        <taxon>Eukaryota</taxon>
        <taxon>Metazoa</taxon>
        <taxon>Spiralia</taxon>
        <taxon>Gnathifera</taxon>
        <taxon>Rotifera</taxon>
        <taxon>Eurotatoria</taxon>
        <taxon>Bdelloidea</taxon>
        <taxon>Philodinida</taxon>
        <taxon>Philodinidae</taxon>
        <taxon>Rotaria</taxon>
    </lineage>
</organism>
<dbReference type="Proteomes" id="UP000663870">
    <property type="component" value="Unassembled WGS sequence"/>
</dbReference>
<dbReference type="EMBL" id="CAJNOL010011524">
    <property type="protein sequence ID" value="CAF1655816.1"/>
    <property type="molecule type" value="Genomic_DNA"/>
</dbReference>
<protein>
    <submittedName>
        <fullName evidence="1">Uncharacterized protein</fullName>
    </submittedName>
</protein>
<evidence type="ECO:0000313" key="4">
    <source>
        <dbReference type="Proteomes" id="UP000663870"/>
    </source>
</evidence>
<evidence type="ECO:0000313" key="3">
    <source>
        <dbReference type="Proteomes" id="UP000663854"/>
    </source>
</evidence>
<name>A0A815TJ19_9BILA</name>
<accession>A0A815TJ19</accession>
<comment type="caution">
    <text evidence="1">The sequence shown here is derived from an EMBL/GenBank/DDBJ whole genome shotgun (WGS) entry which is preliminary data.</text>
</comment>
<dbReference type="Proteomes" id="UP000663854">
    <property type="component" value="Unassembled WGS sequence"/>
</dbReference>
<dbReference type="AlphaFoldDB" id="A0A815TJ19"/>
<feature type="non-terminal residue" evidence="1">
    <location>
        <position position="1"/>
    </location>
</feature>